<feature type="transmembrane region" description="Helical" evidence="1">
    <location>
        <begin position="229"/>
        <end position="246"/>
    </location>
</feature>
<gene>
    <name evidence="2" type="ORF">C5Y93_18060</name>
</gene>
<feature type="transmembrane region" description="Helical" evidence="1">
    <location>
        <begin position="382"/>
        <end position="400"/>
    </location>
</feature>
<protein>
    <submittedName>
        <fullName evidence="2">Sodium:proton antiporter</fullName>
    </submittedName>
</protein>
<dbReference type="Proteomes" id="UP000237819">
    <property type="component" value="Unassembled WGS sequence"/>
</dbReference>
<feature type="transmembrane region" description="Helical" evidence="1">
    <location>
        <begin position="181"/>
        <end position="200"/>
    </location>
</feature>
<name>A0A2S8GJZ1_9BACT</name>
<comment type="caution">
    <text evidence="2">The sequence shown here is derived from an EMBL/GenBank/DDBJ whole genome shotgun (WGS) entry which is preliminary data.</text>
</comment>
<dbReference type="Pfam" id="PF16980">
    <property type="entry name" value="CitMHS_2"/>
    <property type="match status" value="1"/>
</dbReference>
<feature type="transmembrane region" description="Helical" evidence="1">
    <location>
        <begin position="331"/>
        <end position="351"/>
    </location>
</feature>
<keyword evidence="1" id="KW-1133">Transmembrane helix</keyword>
<dbReference type="OrthoDB" id="9765532at2"/>
<evidence type="ECO:0000313" key="2">
    <source>
        <dbReference type="EMBL" id="PQO44755.1"/>
    </source>
</evidence>
<keyword evidence="1" id="KW-0812">Transmembrane</keyword>
<feature type="transmembrane region" description="Helical" evidence="1">
    <location>
        <begin position="420"/>
        <end position="444"/>
    </location>
</feature>
<feature type="transmembrane region" description="Helical" evidence="1">
    <location>
        <begin position="7"/>
        <end position="27"/>
    </location>
</feature>
<keyword evidence="1" id="KW-0472">Membrane</keyword>
<feature type="transmembrane region" description="Helical" evidence="1">
    <location>
        <begin position="33"/>
        <end position="51"/>
    </location>
</feature>
<evidence type="ECO:0000256" key="1">
    <source>
        <dbReference type="SAM" id="Phobius"/>
    </source>
</evidence>
<accession>A0A2S8GJZ1</accession>
<organism evidence="2 3">
    <name type="scientific">Blastopirellula marina</name>
    <dbReference type="NCBI Taxonomy" id="124"/>
    <lineage>
        <taxon>Bacteria</taxon>
        <taxon>Pseudomonadati</taxon>
        <taxon>Planctomycetota</taxon>
        <taxon>Planctomycetia</taxon>
        <taxon>Pirellulales</taxon>
        <taxon>Pirellulaceae</taxon>
        <taxon>Blastopirellula</taxon>
    </lineage>
</organism>
<dbReference type="AlphaFoldDB" id="A0A2S8GJZ1"/>
<feature type="transmembrane region" description="Helical" evidence="1">
    <location>
        <begin position="266"/>
        <end position="283"/>
    </location>
</feature>
<feature type="transmembrane region" description="Helical" evidence="1">
    <location>
        <begin position="138"/>
        <end position="161"/>
    </location>
</feature>
<feature type="transmembrane region" description="Helical" evidence="1">
    <location>
        <begin position="290"/>
        <end position="311"/>
    </location>
</feature>
<proteinExistence type="predicted"/>
<dbReference type="InterPro" id="IPR031566">
    <property type="entry name" value="CitMHS_2"/>
</dbReference>
<feature type="transmembrane region" description="Helical" evidence="1">
    <location>
        <begin position="103"/>
        <end position="126"/>
    </location>
</feature>
<sequence length="445" mass="49308">MFAVIPFIALLGAIAVFPLLGFTAHWWESNRNRFLVAVILAGITLLYYAVMYVEAGFGAALTRLDHAILKEYIPFIVLLFSLYVISGGIRIEGDMAAHPGTNAVFLMVGGLLASFIGTTGAAMLLVRPLIETNKERKYVQHTVVFFIFVVCNCGGLLLPIGDPPLFLGYLEGVDFLWTMRNLWMPWLMVNTTLIVMFYLADKFYFYPKETVSDVARDETEITPLRIRGLMPNALLLIGVILSVALLDPQKPFPGTDWHPFVYLREVVQLVLVGLSLALGSQAVRSDNKFNYHAIVEVAALFVGIFICMQPALELLNLHGPTLGIDTPQKFFWITGSLSAVLDNAPTYLVFFRTADAQYTGHKLVEMLHHVGSPDAVEASIKLMAISLGAVFMGAMTYIGNGPNFMVRAIAEESGVRMPSFFGYVLFYSVPILLPVMIVMSLIFLR</sequence>
<evidence type="ECO:0000313" key="3">
    <source>
        <dbReference type="Proteomes" id="UP000237819"/>
    </source>
</evidence>
<reference evidence="2 3" key="1">
    <citation type="submission" date="2018-02" db="EMBL/GenBank/DDBJ databases">
        <title>Comparative genomes isolates from brazilian mangrove.</title>
        <authorList>
            <person name="Araujo J.E."/>
            <person name="Taketani R.G."/>
            <person name="Silva M.C.P."/>
            <person name="Loureco M.V."/>
            <person name="Andreote F.D."/>
        </authorList>
    </citation>
    <scope>NUCLEOTIDE SEQUENCE [LARGE SCALE GENOMIC DNA]</scope>
    <source>
        <strain evidence="2 3">Nap-Phe MGV</strain>
    </source>
</reference>
<dbReference type="EMBL" id="PUHZ01000018">
    <property type="protein sequence ID" value="PQO44755.1"/>
    <property type="molecule type" value="Genomic_DNA"/>
</dbReference>
<feature type="transmembrane region" description="Helical" evidence="1">
    <location>
        <begin position="72"/>
        <end position="91"/>
    </location>
</feature>